<evidence type="ECO:0000256" key="1">
    <source>
        <dbReference type="ARBA" id="ARBA00004651"/>
    </source>
</evidence>
<comment type="similarity">
    <text evidence="2">Belongs to the CPA3 antiporters (TC 2.A.63) subunit D family.</text>
</comment>
<feature type="transmembrane region" description="Helical" evidence="8">
    <location>
        <begin position="401"/>
        <end position="423"/>
    </location>
</feature>
<reference evidence="10 11" key="1">
    <citation type="submission" date="2015-11" db="EMBL/GenBank/DDBJ databases">
        <title>Whole-Genome Sequence of Candidatus Oderbacter manganicum from the National Park Lower Oder Valley, Germany.</title>
        <authorList>
            <person name="Braun B."/>
            <person name="Liere K."/>
            <person name="Szewzyk U."/>
        </authorList>
    </citation>
    <scope>NUCLEOTIDE SEQUENCE [LARGE SCALE GENOMIC DNA]</scope>
    <source>
        <strain evidence="10 11">OTSz_A_272</strain>
    </source>
</reference>
<feature type="transmembrane region" description="Helical" evidence="8">
    <location>
        <begin position="298"/>
        <end position="321"/>
    </location>
</feature>
<protein>
    <recommendedName>
        <fullName evidence="9">NADH:quinone oxidoreductase/Mrp antiporter transmembrane domain-containing protein</fullName>
    </recommendedName>
</protein>
<keyword evidence="3" id="KW-1003">Cell membrane</keyword>
<dbReference type="InParanoid" id="A0A1B1AED5"/>
<feature type="transmembrane region" description="Helical" evidence="8">
    <location>
        <begin position="483"/>
        <end position="503"/>
    </location>
</feature>
<feature type="transmembrane region" description="Helical" evidence="8">
    <location>
        <begin position="429"/>
        <end position="462"/>
    </location>
</feature>
<keyword evidence="6 8" id="KW-0472">Membrane</keyword>
<feature type="transmembrane region" description="Helical" evidence="8">
    <location>
        <begin position="189"/>
        <end position="211"/>
    </location>
</feature>
<dbReference type="AlphaFoldDB" id="A0A1B1AED5"/>
<evidence type="ECO:0000256" key="5">
    <source>
        <dbReference type="ARBA" id="ARBA00022989"/>
    </source>
</evidence>
<name>A0A1B1AED5_9PROT</name>
<sequence>MGPGAGWVAARGGLRIADARRDFTVTVEIALFCILGAPLVQAALIMLVQKPPGLRDLIHILFSLFTGGCAIYLANAVAHGETARIVLARPLPNVDLAFAIDPLGAMMAVVLTGLGVLHAVHAAGIVRAKQEKAPARLLAFIALAMSGVTAVAFSANLFSFFVAYQALSLAAFPLVAHRGDEEARPAARAFLATLLASSIGLFLPAMIWTYAIAGALDFQAGGVLAGRVDAFTANALLVLFVLGIAMAAIPPMHRWLPASSTGPFPALVAIQALAVLPAGGIGILKVVTFVFGTAMAEAVLAAQALIVLVGIGMIGAAVIALSKQDIRERLAYSVMAQSLAVVMGALLALLPGQYAAAGLFAAALQIVALACAAATLLMAAGTTAAITGRTKVADYAGLGRVMPWTFAGFAIASASMIGMPPFAGAWAKLWLIAAAAGSGLVWAAGLASVAAILTFIHLGPLAANALAARAPTDAFKRPDGASILLAAPVILAAAATLSLLVLADPLAMFLSPIWTPGSP</sequence>
<dbReference type="Pfam" id="PF00361">
    <property type="entry name" value="Proton_antipo_M"/>
    <property type="match status" value="1"/>
</dbReference>
<dbReference type="KEGG" id="cbot:ATE48_02715"/>
<feature type="transmembrane region" description="Helical" evidence="8">
    <location>
        <begin position="330"/>
        <end position="350"/>
    </location>
</feature>
<feature type="transmembrane region" description="Helical" evidence="8">
    <location>
        <begin position="161"/>
        <end position="177"/>
    </location>
</feature>
<comment type="subcellular location">
    <subcellularLocation>
        <location evidence="1">Cell membrane</location>
        <topology evidence="1">Multi-pass membrane protein</topology>
    </subcellularLocation>
    <subcellularLocation>
        <location evidence="7">Membrane</location>
        <topology evidence="7">Multi-pass membrane protein</topology>
    </subcellularLocation>
</comment>
<evidence type="ECO:0000256" key="8">
    <source>
        <dbReference type="SAM" id="Phobius"/>
    </source>
</evidence>
<dbReference type="InterPro" id="IPR001750">
    <property type="entry name" value="ND/Mrp_TM"/>
</dbReference>
<feature type="transmembrane region" description="Helical" evidence="8">
    <location>
        <begin position="60"/>
        <end position="78"/>
    </location>
</feature>
<gene>
    <name evidence="10" type="ORF">ATE48_02715</name>
</gene>
<dbReference type="PANTHER" id="PTHR42703:SF1">
    <property type="entry name" value="NA(+)_H(+) ANTIPORTER SUBUNIT D1"/>
    <property type="match status" value="1"/>
</dbReference>
<evidence type="ECO:0000256" key="3">
    <source>
        <dbReference type="ARBA" id="ARBA00022475"/>
    </source>
</evidence>
<feature type="transmembrane region" description="Helical" evidence="8">
    <location>
        <begin position="231"/>
        <end position="252"/>
    </location>
</feature>
<keyword evidence="11" id="KW-1185">Reference proteome</keyword>
<dbReference type="OrthoDB" id="9811798at2"/>
<accession>A0A1B1AED5</accession>
<dbReference type="InterPro" id="IPR050586">
    <property type="entry name" value="CPA3_Na-H_Antiporter_D"/>
</dbReference>
<feature type="domain" description="NADH:quinone oxidoreductase/Mrp antiporter transmembrane" evidence="9">
    <location>
        <begin position="154"/>
        <end position="454"/>
    </location>
</feature>
<evidence type="ECO:0000313" key="11">
    <source>
        <dbReference type="Proteomes" id="UP000092498"/>
    </source>
</evidence>
<dbReference type="EMBL" id="CP013244">
    <property type="protein sequence ID" value="ANP44911.1"/>
    <property type="molecule type" value="Genomic_DNA"/>
</dbReference>
<dbReference type="Proteomes" id="UP000092498">
    <property type="component" value="Chromosome"/>
</dbReference>
<evidence type="ECO:0000256" key="4">
    <source>
        <dbReference type="ARBA" id="ARBA00022692"/>
    </source>
</evidence>
<feature type="transmembrane region" description="Helical" evidence="8">
    <location>
        <begin position="264"/>
        <end position="292"/>
    </location>
</feature>
<proteinExistence type="inferred from homology"/>
<feature type="transmembrane region" description="Helical" evidence="8">
    <location>
        <begin position="137"/>
        <end position="155"/>
    </location>
</feature>
<dbReference type="GO" id="GO:0005886">
    <property type="term" value="C:plasma membrane"/>
    <property type="evidence" value="ECO:0007669"/>
    <property type="project" value="UniProtKB-SubCell"/>
</dbReference>
<dbReference type="PANTHER" id="PTHR42703">
    <property type="entry name" value="NADH DEHYDROGENASE"/>
    <property type="match status" value="1"/>
</dbReference>
<keyword evidence="5 8" id="KW-1133">Transmembrane helix</keyword>
<keyword evidence="4 7" id="KW-0812">Transmembrane</keyword>
<evidence type="ECO:0000256" key="6">
    <source>
        <dbReference type="ARBA" id="ARBA00023136"/>
    </source>
</evidence>
<dbReference type="STRING" id="1759059.ATE48_02715"/>
<organism evidence="10 11">
    <name type="scientific">Candidatus Viadribacter manganicus</name>
    <dbReference type="NCBI Taxonomy" id="1759059"/>
    <lineage>
        <taxon>Bacteria</taxon>
        <taxon>Pseudomonadati</taxon>
        <taxon>Pseudomonadota</taxon>
        <taxon>Alphaproteobacteria</taxon>
        <taxon>Hyphomonadales</taxon>
        <taxon>Hyphomonadaceae</taxon>
        <taxon>Candidatus Viadribacter</taxon>
    </lineage>
</organism>
<evidence type="ECO:0000313" key="10">
    <source>
        <dbReference type="EMBL" id="ANP44911.1"/>
    </source>
</evidence>
<feature type="transmembrane region" description="Helical" evidence="8">
    <location>
        <begin position="356"/>
        <end position="380"/>
    </location>
</feature>
<evidence type="ECO:0000259" key="9">
    <source>
        <dbReference type="Pfam" id="PF00361"/>
    </source>
</evidence>
<feature type="transmembrane region" description="Helical" evidence="8">
    <location>
        <begin position="98"/>
        <end position="125"/>
    </location>
</feature>
<feature type="transmembrane region" description="Helical" evidence="8">
    <location>
        <begin position="29"/>
        <end position="48"/>
    </location>
</feature>
<evidence type="ECO:0000256" key="2">
    <source>
        <dbReference type="ARBA" id="ARBA00005346"/>
    </source>
</evidence>
<evidence type="ECO:0000256" key="7">
    <source>
        <dbReference type="RuleBase" id="RU000320"/>
    </source>
</evidence>